<organism evidence="2 3">
    <name type="scientific">Neoroseomonas terrae</name>
    <dbReference type="NCBI Taxonomy" id="424799"/>
    <lineage>
        <taxon>Bacteria</taxon>
        <taxon>Pseudomonadati</taxon>
        <taxon>Pseudomonadota</taxon>
        <taxon>Alphaproteobacteria</taxon>
        <taxon>Acetobacterales</taxon>
        <taxon>Acetobacteraceae</taxon>
        <taxon>Neoroseomonas</taxon>
    </lineage>
</organism>
<gene>
    <name evidence="2" type="ORF">GXW78_04565</name>
</gene>
<evidence type="ECO:0000313" key="2">
    <source>
        <dbReference type="EMBL" id="MBR0648923.1"/>
    </source>
</evidence>
<dbReference type="EMBL" id="JAAEDI010000004">
    <property type="protein sequence ID" value="MBR0648923.1"/>
    <property type="molecule type" value="Genomic_DNA"/>
</dbReference>
<keyword evidence="3" id="KW-1185">Reference proteome</keyword>
<protein>
    <submittedName>
        <fullName evidence="2">Uncharacterized protein</fullName>
    </submittedName>
</protein>
<dbReference type="Proteomes" id="UP000698752">
    <property type="component" value="Unassembled WGS sequence"/>
</dbReference>
<evidence type="ECO:0000313" key="3">
    <source>
        <dbReference type="Proteomes" id="UP000698752"/>
    </source>
</evidence>
<evidence type="ECO:0000256" key="1">
    <source>
        <dbReference type="SAM" id="MobiDB-lite"/>
    </source>
</evidence>
<reference evidence="3" key="1">
    <citation type="journal article" date="2021" name="Syst. Appl. Microbiol.">
        <title>Roseomonas hellenica sp. nov., isolated from roots of wild-growing Alkanna tinctoria.</title>
        <authorList>
            <person name="Rat A."/>
            <person name="Naranjo H.D."/>
            <person name="Lebbe L."/>
            <person name="Cnockaert M."/>
            <person name="Krigas N."/>
            <person name="Grigoriadou K."/>
            <person name="Maloupa E."/>
            <person name="Willems A."/>
        </authorList>
    </citation>
    <scope>NUCLEOTIDE SEQUENCE [LARGE SCALE GENOMIC DNA]</scope>
    <source>
        <strain evidence="3">LMG 31159</strain>
    </source>
</reference>
<dbReference type="RefSeq" id="WP_211866435.1">
    <property type="nucleotide sequence ID" value="NZ_JAAEDI010000004.1"/>
</dbReference>
<name>A0ABS5ED29_9PROT</name>
<proteinExistence type="predicted"/>
<feature type="region of interest" description="Disordered" evidence="1">
    <location>
        <begin position="55"/>
        <end position="106"/>
    </location>
</feature>
<comment type="caution">
    <text evidence="2">The sequence shown here is derived from an EMBL/GenBank/DDBJ whole genome shotgun (WGS) entry which is preliminary data.</text>
</comment>
<accession>A0ABS5ED29</accession>
<sequence>MRTPPAPLSVSRAPAAPSTMAEVQALMNDPDIGGAMDGDEIPRLDLGCPVSFAGSRPGAAQRPGPSAAHRACSRRPASGIRNPAAVPASFRRNRAQNAAVSWKADR</sequence>